<dbReference type="Gene3D" id="3.40.920.10">
    <property type="entry name" value="Pyruvate-ferredoxin oxidoreductase, PFOR, domain III"/>
    <property type="match status" value="1"/>
</dbReference>
<feature type="domain" description="4Fe-4S ferredoxin-type" evidence="2">
    <location>
        <begin position="634"/>
        <end position="666"/>
    </location>
</feature>
<name>A0A381QJ54_9ZZZZ</name>
<dbReference type="InterPro" id="IPR017896">
    <property type="entry name" value="4Fe4S_Fe-S-bd"/>
</dbReference>
<dbReference type="Pfam" id="PF01558">
    <property type="entry name" value="POR"/>
    <property type="match status" value="1"/>
</dbReference>
<accession>A0A381QJ54</accession>
<dbReference type="PROSITE" id="PS51379">
    <property type="entry name" value="4FE4S_FER_2"/>
    <property type="match status" value="1"/>
</dbReference>
<evidence type="ECO:0000313" key="3">
    <source>
        <dbReference type="EMBL" id="SUZ79352.1"/>
    </source>
</evidence>
<dbReference type="SUPFAM" id="SSF53323">
    <property type="entry name" value="Pyruvate-ferredoxin oxidoreductase, PFOR, domain III"/>
    <property type="match status" value="1"/>
</dbReference>
<feature type="non-terminal residue" evidence="3">
    <location>
        <position position="1"/>
    </location>
</feature>
<proteinExistence type="predicted"/>
<dbReference type="InterPro" id="IPR009014">
    <property type="entry name" value="Transketo_C/PFOR_II"/>
</dbReference>
<dbReference type="PANTHER" id="PTHR48084:SF3">
    <property type="entry name" value="SUBUNIT OF PYRUVATE:FLAVODOXIN OXIDOREDUCTASE"/>
    <property type="match status" value="1"/>
</dbReference>
<dbReference type="SUPFAM" id="SSF52922">
    <property type="entry name" value="TK C-terminal domain-like"/>
    <property type="match status" value="1"/>
</dbReference>
<gene>
    <name evidence="3" type="ORF">METZ01_LOCUS32206</name>
</gene>
<dbReference type="NCBIfam" id="NF009588">
    <property type="entry name" value="PRK13029.1"/>
    <property type="match status" value="1"/>
</dbReference>
<keyword evidence="1" id="KW-0560">Oxidoreductase</keyword>
<dbReference type="EMBL" id="UINC01001383">
    <property type="protein sequence ID" value="SUZ79352.1"/>
    <property type="molecule type" value="Genomic_DNA"/>
</dbReference>
<dbReference type="InterPro" id="IPR051457">
    <property type="entry name" value="2-oxoacid:Fd_oxidoreductase"/>
</dbReference>
<dbReference type="CDD" id="cd07034">
    <property type="entry name" value="TPP_PYR_PFOR_IOR-alpha_like"/>
    <property type="match status" value="1"/>
</dbReference>
<dbReference type="InterPro" id="IPR019752">
    <property type="entry name" value="Pyrv/ketoisovalerate_OxRed_cat"/>
</dbReference>
<dbReference type="SUPFAM" id="SSF52518">
    <property type="entry name" value="Thiamin diphosphate-binding fold (THDP-binding)"/>
    <property type="match status" value="2"/>
</dbReference>
<dbReference type="AlphaFoldDB" id="A0A381QJ54"/>
<dbReference type="NCBIfam" id="NF009589">
    <property type="entry name" value="PRK13030.1"/>
    <property type="match status" value="1"/>
</dbReference>
<organism evidence="3">
    <name type="scientific">marine metagenome</name>
    <dbReference type="NCBI Taxonomy" id="408172"/>
    <lineage>
        <taxon>unclassified sequences</taxon>
        <taxon>metagenomes</taxon>
        <taxon>ecological metagenomes</taxon>
    </lineage>
</organism>
<evidence type="ECO:0000259" key="2">
    <source>
        <dbReference type="PROSITE" id="PS51379"/>
    </source>
</evidence>
<dbReference type="InterPro" id="IPR002869">
    <property type="entry name" value="Pyrv_flavodox_OxRed_cen"/>
</dbReference>
<dbReference type="Gene3D" id="3.40.50.970">
    <property type="match status" value="1"/>
</dbReference>
<protein>
    <recommendedName>
        <fullName evidence="2">4Fe-4S ferredoxin-type domain-containing protein</fullName>
    </recommendedName>
</protein>
<dbReference type="InterPro" id="IPR029061">
    <property type="entry name" value="THDP-binding"/>
</dbReference>
<sequence length="892" mass="98332">MIGQVLKNNFDLNDKYTLRDGKIVLSGIQALVRLLLDQHRLDLIAGLNTATLVSGYRGSPVGTLDINLVKNKKILDEHNVKFIPGVNEDLGATMIYGSQMANLVSKLRYDGVLGMWYGKAPGVDRSGDIFRHANYLGVGNNGGVLTVAGDDPACKSSTLPSQSEPALFDAMMPIFYPGNIQEILDLGLYAYGMSRFTGLWSGFKIVTDIADGFGSAFVHPDRISITIPDFTYNGKPWAHTQNEKLVGEYSLPTEKEIHSGRIQAAKHFASANKINNIVVSSENDTIGIVTSGKTYYDVMEAFDSLGWTHDYLNKIGIRILKLGLTYPLEPSIIDKFSKGLNEIMVIEEKRSFIEMLLKEEMYNKPNKPIIVGKCDENNNELIPGYGELTADTVSRIIFKRYSEKFNIDTPNTRITILDEIDNRVYAQSFSNRSMYYCSGCPHNTSTIKMPEGDSAFGGIGCHLMAMFVDDGKAFGTTQMGGEGAQWVGMEPFIEKEHMFQNVGDGTFFHSGSLALRQAVASNSHLTFKILYNRAVAMTGAQEPDGALDLPELTKYLKSEGVKKVIVTTDYPSAYDSIKQSRWDKDTEIFHRDEIVSVQKKLKSIKGVTVLIHDQACAANLRRLRKRGKAPEPKERIFINEAVCEGCGDCGVKSNCLSVQPVKTEFGRKTQIDQPSCNKDYSCLEGNCPSFVKVIPSDKNDKRQLPDLGFDPSRLPSPKNLTNGSSNIFMLGIGGTGVVTVNQIVSTAAFLENKKVVSLDQTGLSQKGGSVVSHLKILTDLDKECSSRVSSGESDVYLVFDLLTGTNPVNLSRLHKKRSISVISTSEIPTGDMVRSTKKEYPDSTHLIDLIKEFSKENILLNATELSEHFFASNMQANFIVIGAAYQSGYVSL</sequence>
<dbReference type="InterPro" id="IPR002880">
    <property type="entry name" value="Pyrv_Fd/Flavodoxin_OxRdtase_N"/>
</dbReference>
<feature type="non-terminal residue" evidence="3">
    <location>
        <position position="892"/>
    </location>
</feature>
<dbReference type="PANTHER" id="PTHR48084">
    <property type="entry name" value="2-OXOGLUTARATE OXIDOREDUCTASE SUBUNIT KORB-RELATED"/>
    <property type="match status" value="1"/>
</dbReference>
<dbReference type="GO" id="GO:0016903">
    <property type="term" value="F:oxidoreductase activity, acting on the aldehyde or oxo group of donors"/>
    <property type="evidence" value="ECO:0007669"/>
    <property type="project" value="InterPro"/>
</dbReference>
<reference evidence="3" key="1">
    <citation type="submission" date="2018-05" db="EMBL/GenBank/DDBJ databases">
        <authorList>
            <person name="Lanie J.A."/>
            <person name="Ng W.-L."/>
            <person name="Kazmierczak K.M."/>
            <person name="Andrzejewski T.M."/>
            <person name="Davidsen T.M."/>
            <person name="Wayne K.J."/>
            <person name="Tettelin H."/>
            <person name="Glass J.I."/>
            <person name="Rusch D."/>
            <person name="Podicherti R."/>
            <person name="Tsui H.-C.T."/>
            <person name="Winkler M.E."/>
        </authorList>
    </citation>
    <scope>NUCLEOTIDE SEQUENCE</scope>
</reference>
<evidence type="ECO:0000256" key="1">
    <source>
        <dbReference type="ARBA" id="ARBA00023002"/>
    </source>
</evidence>